<reference evidence="2" key="1">
    <citation type="journal article" date="2020" name="Nature">
        <title>Giant virus diversity and host interactions through global metagenomics.</title>
        <authorList>
            <person name="Schulz F."/>
            <person name="Roux S."/>
            <person name="Paez-Espino D."/>
            <person name="Jungbluth S."/>
            <person name="Walsh D.A."/>
            <person name="Denef V.J."/>
            <person name="McMahon K.D."/>
            <person name="Konstantinidis K.T."/>
            <person name="Eloe-Fadrosh E.A."/>
            <person name="Kyrpides N.C."/>
            <person name="Woyke T."/>
        </authorList>
    </citation>
    <scope>NUCLEOTIDE SEQUENCE</scope>
    <source>
        <strain evidence="2">GVMAG-S-1035375-24</strain>
    </source>
</reference>
<dbReference type="InterPro" id="IPR003961">
    <property type="entry name" value="FN3_dom"/>
</dbReference>
<dbReference type="EMBL" id="MN740664">
    <property type="protein sequence ID" value="QHS79913.1"/>
    <property type="molecule type" value="Genomic_DNA"/>
</dbReference>
<dbReference type="SUPFAM" id="SSF49265">
    <property type="entry name" value="Fibronectin type III"/>
    <property type="match status" value="1"/>
</dbReference>
<dbReference type="InterPro" id="IPR013783">
    <property type="entry name" value="Ig-like_fold"/>
</dbReference>
<organism evidence="2">
    <name type="scientific">viral metagenome</name>
    <dbReference type="NCBI Taxonomy" id="1070528"/>
    <lineage>
        <taxon>unclassified sequences</taxon>
        <taxon>metagenomes</taxon>
        <taxon>organismal metagenomes</taxon>
    </lineage>
</organism>
<dbReference type="Gene3D" id="2.60.40.10">
    <property type="entry name" value="Immunoglobulins"/>
    <property type="match status" value="1"/>
</dbReference>
<evidence type="ECO:0000259" key="1">
    <source>
        <dbReference type="PROSITE" id="PS50853"/>
    </source>
</evidence>
<evidence type="ECO:0000313" key="2">
    <source>
        <dbReference type="EMBL" id="QHS79913.1"/>
    </source>
</evidence>
<sequence>MSGNTVPSTNIHLKTGAASANNGVFEVFGTPTNNNLNGLRGVVYNTTTRPPPVTPSTFPASGSLSMTTFGGKSAFLATPTVTVAKISLSTNAITPTLSSGGGTSYQVAVGTSAGDTTTTGGWVPATSGTAITTKADGTTSLAFTQGNSYYISTYSSNATSNTSSLQVQNSTAYGIANIAASATLTLTSLSSWSISWTAPSSGIAPTFYSGGLWNEGTASWLESNANITSPYTGVAAIAQDTNYHAVIYAERPEGLYLGKLSTTLKLAAPAAPTTYTVSSITTSAYTPNVSGGTGSYYVILGTSSGGSVPTTLWSSGAITFTVTPGTSYYLSALSSNTATGTYSATQTSSAVGIANAATSVSLRIPGLSSWSFTWAAPSSGIAPTGYSWYLNTVNNSTSGAIVSGTTTILTTGVQTAPLVGGTTYYGLVLATRSESQSTLAASSGVLAGPTAPTNLAVSATTSSNVTFTWTATIGSGSYSFKYGSTVVTSIATTTYTLPFSALTDATNYICSVASVIGTYTSPYSSSRYVWKTTATGSGSWTSPASSLQFTFGVAGGAGGASSGSGATAGGGSGAFIYGTATVPASTTISYTIGGAGGSPTAGANGGGAGNTHSGGGGGYTSFDTGTAKVGNIIAAGGGGGGFASGGGGAYNLAGGGGAAGGSGTVAVTGGTAYLGADGGTVTEFICCNPPCSCAIYFSSHGGGGGGSNVGLGGLSENGNYNSLANGNAGSGNSGGAGVGLAYSGYTAYSGGGGGGYRGGGSGASSIGLHIIGGGGGAGGGAGSSFISSAYSSSYTYNGGSGFIFGYA</sequence>
<name>A0A6C0AKB0_9ZZZZ</name>
<dbReference type="CDD" id="cd00063">
    <property type="entry name" value="FN3"/>
    <property type="match status" value="1"/>
</dbReference>
<dbReference type="InterPro" id="IPR036116">
    <property type="entry name" value="FN3_sf"/>
</dbReference>
<accession>A0A6C0AKB0</accession>
<feature type="domain" description="Fibronectin type-III" evidence="1">
    <location>
        <begin position="451"/>
        <end position="535"/>
    </location>
</feature>
<protein>
    <recommendedName>
        <fullName evidence="1">Fibronectin type-III domain-containing protein</fullName>
    </recommendedName>
</protein>
<dbReference type="AlphaFoldDB" id="A0A6C0AKB0"/>
<proteinExistence type="predicted"/>
<dbReference type="PROSITE" id="PS50853">
    <property type="entry name" value="FN3"/>
    <property type="match status" value="1"/>
</dbReference>